<sequence>MLFFRRSQESLLLLAWGFLIVINSRFVSHAFTVTPYSQATRWQPMRGFAHGNSLSDDSSSLVFTSLKQVTTRLAARNDETVDDDAVVESTYLSTPAGYFLGVCGTIAALVTFYSEFTLKTTGCGLPAGPFGLFGLVEGLSYLAVTGISAYSIVTKIKTGSGLPAGPFGLVGAAEGLSFLAIAVGLVVLALQVLDYGYIPNAVPMEGGMCS</sequence>
<dbReference type="PANTHER" id="PTHR37231">
    <property type="entry name" value="EXPRESSED PROTEIN"/>
    <property type="match status" value="1"/>
</dbReference>
<feature type="transmembrane region" description="Helical" evidence="1">
    <location>
        <begin position="96"/>
        <end position="118"/>
    </location>
</feature>
<dbReference type="AlphaFoldDB" id="A0A9K3LBF6"/>
<comment type="caution">
    <text evidence="2">The sequence shown here is derived from an EMBL/GenBank/DDBJ whole genome shotgun (WGS) entry which is preliminary data.</text>
</comment>
<gene>
    <name evidence="2" type="ORF">IV203_015532</name>
</gene>
<feature type="transmembrane region" description="Helical" evidence="1">
    <location>
        <begin position="130"/>
        <end position="153"/>
    </location>
</feature>
<dbReference type="OrthoDB" id="2015857at2759"/>
<evidence type="ECO:0000256" key="1">
    <source>
        <dbReference type="SAM" id="Phobius"/>
    </source>
</evidence>
<protein>
    <submittedName>
        <fullName evidence="2">Uncharacterized protein</fullName>
    </submittedName>
</protein>
<proteinExistence type="predicted"/>
<keyword evidence="1" id="KW-0472">Membrane</keyword>
<accession>A0A9K3LBF6</accession>
<reference evidence="2" key="2">
    <citation type="submission" date="2021-04" db="EMBL/GenBank/DDBJ databases">
        <authorList>
            <person name="Podell S."/>
        </authorList>
    </citation>
    <scope>NUCLEOTIDE SEQUENCE</scope>
    <source>
        <strain evidence="2">Hildebrandi</strain>
    </source>
</reference>
<keyword evidence="1" id="KW-0812">Transmembrane</keyword>
<dbReference type="PANTHER" id="PTHR37231:SF2">
    <property type="entry name" value="EXPRESSED PROTEIN"/>
    <property type="match status" value="1"/>
</dbReference>
<dbReference type="EMBL" id="JAGRRH010000014">
    <property type="protein sequence ID" value="KAG7358943.1"/>
    <property type="molecule type" value="Genomic_DNA"/>
</dbReference>
<dbReference type="Proteomes" id="UP000693970">
    <property type="component" value="Unassembled WGS sequence"/>
</dbReference>
<feature type="transmembrane region" description="Helical" evidence="1">
    <location>
        <begin position="165"/>
        <end position="190"/>
    </location>
</feature>
<name>A0A9K3LBF6_9STRA</name>
<evidence type="ECO:0000313" key="2">
    <source>
        <dbReference type="EMBL" id="KAG7358943.1"/>
    </source>
</evidence>
<keyword evidence="3" id="KW-1185">Reference proteome</keyword>
<reference evidence="2" key="1">
    <citation type="journal article" date="2021" name="Sci. Rep.">
        <title>Diploid genomic architecture of Nitzschia inconspicua, an elite biomass production diatom.</title>
        <authorList>
            <person name="Oliver A."/>
            <person name="Podell S."/>
            <person name="Pinowska A."/>
            <person name="Traller J.C."/>
            <person name="Smith S.R."/>
            <person name="McClure R."/>
            <person name="Beliaev A."/>
            <person name="Bohutskyi P."/>
            <person name="Hill E.A."/>
            <person name="Rabines A."/>
            <person name="Zheng H."/>
            <person name="Allen L.Z."/>
            <person name="Kuo A."/>
            <person name="Grigoriev I.V."/>
            <person name="Allen A.E."/>
            <person name="Hazlebeck D."/>
            <person name="Allen E.E."/>
        </authorList>
    </citation>
    <scope>NUCLEOTIDE SEQUENCE</scope>
    <source>
        <strain evidence="2">Hildebrandi</strain>
    </source>
</reference>
<evidence type="ECO:0000313" key="3">
    <source>
        <dbReference type="Proteomes" id="UP000693970"/>
    </source>
</evidence>
<keyword evidence="1" id="KW-1133">Transmembrane helix</keyword>
<organism evidence="2 3">
    <name type="scientific">Nitzschia inconspicua</name>
    <dbReference type="NCBI Taxonomy" id="303405"/>
    <lineage>
        <taxon>Eukaryota</taxon>
        <taxon>Sar</taxon>
        <taxon>Stramenopiles</taxon>
        <taxon>Ochrophyta</taxon>
        <taxon>Bacillariophyta</taxon>
        <taxon>Bacillariophyceae</taxon>
        <taxon>Bacillariophycidae</taxon>
        <taxon>Bacillariales</taxon>
        <taxon>Bacillariaceae</taxon>
        <taxon>Nitzschia</taxon>
    </lineage>
</organism>